<sequence length="144" mass="14116">MGFAGSFPGEFVVGDEVSGEPELGVGGCDGPGPPVGLFGGADRGGDPAQSVLREPEGVLDVEAVQVGAGTKVEVGSSGSGPPEPQGLFGSAGRFGEVFDVDADDGALDDGERLMVGPVAAAVEAGVELRAAQGSATPKRVAVLH</sequence>
<keyword evidence="3" id="KW-1185">Reference proteome</keyword>
<dbReference type="STRING" id="1229780.BN381_180041"/>
<evidence type="ECO:0000313" key="3">
    <source>
        <dbReference type="Proteomes" id="UP000018291"/>
    </source>
</evidence>
<feature type="region of interest" description="Disordered" evidence="1">
    <location>
        <begin position="72"/>
        <end position="91"/>
    </location>
</feature>
<evidence type="ECO:0000256" key="1">
    <source>
        <dbReference type="SAM" id="MobiDB-lite"/>
    </source>
</evidence>
<dbReference type="AlphaFoldDB" id="R4YXK6"/>
<reference evidence="2 3" key="1">
    <citation type="journal article" date="2013" name="ISME J.">
        <title>Metabolic model for the filamentous 'Candidatus Microthrix parvicella' based on genomic and metagenomic analyses.</title>
        <authorList>
            <person name="Jon McIlroy S."/>
            <person name="Kristiansen R."/>
            <person name="Albertsen M."/>
            <person name="Michael Karst S."/>
            <person name="Rossetti S."/>
            <person name="Lund Nielsen J."/>
            <person name="Tandoi V."/>
            <person name="James Seviour R."/>
            <person name="Nielsen P.H."/>
        </authorList>
    </citation>
    <scope>NUCLEOTIDE SEQUENCE [LARGE SCALE GENOMIC DNA]</scope>
    <source>
        <strain evidence="2 3">RN1</strain>
    </source>
</reference>
<protein>
    <submittedName>
        <fullName evidence="2">Uncharacterized protein</fullName>
    </submittedName>
</protein>
<feature type="region of interest" description="Disordered" evidence="1">
    <location>
        <begin position="1"/>
        <end position="47"/>
    </location>
</feature>
<dbReference type="Proteomes" id="UP000018291">
    <property type="component" value="Unassembled WGS sequence"/>
</dbReference>
<organism evidence="2 3">
    <name type="scientific">Candidatus Neomicrothrix parvicella RN1</name>
    <dbReference type="NCBI Taxonomy" id="1229780"/>
    <lineage>
        <taxon>Bacteria</taxon>
        <taxon>Bacillati</taxon>
        <taxon>Actinomycetota</taxon>
        <taxon>Acidimicrobiia</taxon>
        <taxon>Acidimicrobiales</taxon>
        <taxon>Microthrixaceae</taxon>
        <taxon>Candidatus Neomicrothrix</taxon>
    </lineage>
</organism>
<dbReference type="EMBL" id="CANL01000010">
    <property type="protein sequence ID" value="CCM63164.1"/>
    <property type="molecule type" value="Genomic_DNA"/>
</dbReference>
<gene>
    <name evidence="2" type="ORF">BN381_180041</name>
</gene>
<dbReference type="HOGENOM" id="CLU_1792954_0_0_11"/>
<evidence type="ECO:0000313" key="2">
    <source>
        <dbReference type="EMBL" id="CCM63164.1"/>
    </source>
</evidence>
<name>R4YXK6_9ACTN</name>
<comment type="caution">
    <text evidence="2">The sequence shown here is derived from an EMBL/GenBank/DDBJ whole genome shotgun (WGS) entry which is preliminary data.</text>
</comment>
<proteinExistence type="predicted"/>
<accession>R4YXK6</accession>